<feature type="binding site" evidence="1">
    <location>
        <begin position="11"/>
        <end position="18"/>
    </location>
    <ligand>
        <name>substrate</name>
    </ligand>
</feature>
<dbReference type="Proteomes" id="UP000504637">
    <property type="component" value="Unplaced"/>
</dbReference>
<dbReference type="OrthoDB" id="10261749at2759"/>
<evidence type="ECO:0000313" key="4">
    <source>
        <dbReference type="RefSeq" id="XP_033462559.1"/>
    </source>
</evidence>
<feature type="region of interest" description="Disordered" evidence="2">
    <location>
        <begin position="233"/>
        <end position="269"/>
    </location>
</feature>
<feature type="compositionally biased region" description="Basic and acidic residues" evidence="2">
    <location>
        <begin position="378"/>
        <end position="387"/>
    </location>
</feature>
<dbReference type="RefSeq" id="XP_033462559.1">
    <property type="nucleotide sequence ID" value="XM_033608386.1"/>
</dbReference>
<feature type="compositionally biased region" description="Polar residues" evidence="2">
    <location>
        <begin position="308"/>
        <end position="331"/>
    </location>
</feature>
<feature type="compositionally biased region" description="Acidic residues" evidence="2">
    <location>
        <begin position="401"/>
        <end position="416"/>
    </location>
</feature>
<feature type="region of interest" description="Disordered" evidence="2">
    <location>
        <begin position="369"/>
        <end position="444"/>
    </location>
</feature>
<dbReference type="SMART" id="SM00855">
    <property type="entry name" value="PGAM"/>
    <property type="match status" value="1"/>
</dbReference>
<feature type="compositionally biased region" description="Basic and acidic residues" evidence="2">
    <location>
        <begin position="417"/>
        <end position="444"/>
    </location>
</feature>
<dbReference type="InterPro" id="IPR013078">
    <property type="entry name" value="His_Pase_superF_clade-1"/>
</dbReference>
<reference evidence="4" key="2">
    <citation type="submission" date="2020-04" db="EMBL/GenBank/DDBJ databases">
        <authorList>
            <consortium name="NCBI Genome Project"/>
        </authorList>
    </citation>
    <scope>NUCLEOTIDE SEQUENCE</scope>
    <source>
        <strain evidence="4">CBS 342.82</strain>
    </source>
</reference>
<reference evidence="4" key="1">
    <citation type="submission" date="2020-01" db="EMBL/GenBank/DDBJ databases">
        <authorList>
            <consortium name="DOE Joint Genome Institute"/>
            <person name="Haridas S."/>
            <person name="Albert R."/>
            <person name="Binder M."/>
            <person name="Bloem J."/>
            <person name="Labutti K."/>
            <person name="Salamov A."/>
            <person name="Andreopoulos B."/>
            <person name="Baker S.E."/>
            <person name="Barry K."/>
            <person name="Bills G."/>
            <person name="Bluhm B.H."/>
            <person name="Cannon C."/>
            <person name="Castanera R."/>
            <person name="Culley D.E."/>
            <person name="Daum C."/>
            <person name="Ezra D."/>
            <person name="Gonzalez J.B."/>
            <person name="Henrissat B."/>
            <person name="Kuo A."/>
            <person name="Liang C."/>
            <person name="Lipzen A."/>
            <person name="Lutzoni F."/>
            <person name="Magnuson J."/>
            <person name="Mondo S."/>
            <person name="Nolan M."/>
            <person name="Ohm R."/>
            <person name="Pangilinan J."/>
            <person name="Park H.-J."/>
            <person name="Ramirez L."/>
            <person name="Alfaro M."/>
            <person name="Sun H."/>
            <person name="Tritt A."/>
            <person name="Yoshinaga Y."/>
            <person name="Zwiers L.-H."/>
            <person name="Turgeon B.G."/>
            <person name="Goodwin S.B."/>
            <person name="Spatafora J.W."/>
            <person name="Crous P.W."/>
            <person name="Grigoriev I.V."/>
        </authorList>
    </citation>
    <scope>NUCLEOTIDE SEQUENCE</scope>
    <source>
        <strain evidence="4">CBS 342.82</strain>
    </source>
</reference>
<feature type="compositionally biased region" description="Low complexity" evidence="2">
    <location>
        <begin position="291"/>
        <end position="301"/>
    </location>
</feature>
<accession>A0A6J3MCB8</accession>
<dbReference type="InterPro" id="IPR029033">
    <property type="entry name" value="His_PPase_superfam"/>
</dbReference>
<evidence type="ECO:0000256" key="1">
    <source>
        <dbReference type="PIRSR" id="PIRSR613078-2"/>
    </source>
</evidence>
<protein>
    <submittedName>
        <fullName evidence="4">Phosphoglycerate mutase-like protein</fullName>
    </submittedName>
</protein>
<dbReference type="Gene3D" id="3.40.50.1240">
    <property type="entry name" value="Phosphoglycerate mutase-like"/>
    <property type="match status" value="1"/>
</dbReference>
<name>A0A6J3MCB8_9PEZI</name>
<proteinExistence type="predicted"/>
<keyword evidence="3" id="KW-1185">Reference proteome</keyword>
<dbReference type="PANTHER" id="PTHR46192">
    <property type="entry name" value="BROAD-RANGE ACID PHOSPHATASE DET1"/>
    <property type="match status" value="1"/>
</dbReference>
<feature type="binding site" evidence="1">
    <location>
        <position position="68"/>
    </location>
    <ligand>
        <name>substrate</name>
    </ligand>
</feature>
<dbReference type="SUPFAM" id="SSF53254">
    <property type="entry name" value="Phosphoglycerate mutase-like"/>
    <property type="match status" value="1"/>
</dbReference>
<dbReference type="CDD" id="cd07067">
    <property type="entry name" value="HP_PGM_like"/>
    <property type="match status" value="1"/>
</dbReference>
<feature type="region of interest" description="Disordered" evidence="2">
    <location>
        <begin position="288"/>
        <end position="353"/>
    </location>
</feature>
<sequence>MGKPRLIILIRHAQSEGNKNREIHQMIPDHRVKLTDEGRRQAEEAGRRLRKLLKPDDTLQIFTSPYRRTRETTEGILKTLTARDDPDDPSAAPSPFSRSKIKVYEEPRIREQDFGNFQPCSSEMERMWSERADYGHFFYRIPNGESAADAYDRIAGFNESLWRQFGDAKFPSVCVLVTHGLMTRVFLMKWYHWSVEYFEDLRNINHCEFIVMEKNPDNGKYNLNSQLRTWSELKQQRETEEEQADPQRHRTLSHFLTEPVKSPTLPSRQWGGCAEGCNHDDELYPRRAAQRKQQVQQDLQLPTGTIAKDSSGSGLDSVSTKSTSQAQSNLTAEPLPYDQNVNVGTPHERSEDEAHGYFATTRGRSLAVAVSKHPARKATPEDVERWASESGMNKGQKADVLGDEPNPEDSHEDEELAREQPSHVVRENLEQAETEDRSLRGSVY</sequence>
<evidence type="ECO:0000313" key="3">
    <source>
        <dbReference type="Proteomes" id="UP000504637"/>
    </source>
</evidence>
<dbReference type="GeneID" id="54366186"/>
<dbReference type="AlphaFoldDB" id="A0A6J3MCB8"/>
<evidence type="ECO:0000256" key="2">
    <source>
        <dbReference type="SAM" id="MobiDB-lite"/>
    </source>
</evidence>
<reference evidence="4" key="3">
    <citation type="submission" date="2025-08" db="UniProtKB">
        <authorList>
            <consortium name="RefSeq"/>
        </authorList>
    </citation>
    <scope>IDENTIFICATION</scope>
    <source>
        <strain evidence="4">CBS 342.82</strain>
    </source>
</reference>
<dbReference type="InterPro" id="IPR052765">
    <property type="entry name" value="PGM-Related"/>
</dbReference>
<organism evidence="4">
    <name type="scientific">Dissoconium aciculare CBS 342.82</name>
    <dbReference type="NCBI Taxonomy" id="1314786"/>
    <lineage>
        <taxon>Eukaryota</taxon>
        <taxon>Fungi</taxon>
        <taxon>Dikarya</taxon>
        <taxon>Ascomycota</taxon>
        <taxon>Pezizomycotina</taxon>
        <taxon>Dothideomycetes</taxon>
        <taxon>Dothideomycetidae</taxon>
        <taxon>Mycosphaerellales</taxon>
        <taxon>Dissoconiaceae</taxon>
        <taxon>Dissoconium</taxon>
    </lineage>
</organism>
<dbReference type="Pfam" id="PF00300">
    <property type="entry name" value="His_Phos_1"/>
    <property type="match status" value="2"/>
</dbReference>
<gene>
    <name evidence="4" type="ORF">K489DRAFT_429766</name>
</gene>